<evidence type="ECO:0000256" key="3">
    <source>
        <dbReference type="ARBA" id="ARBA00023163"/>
    </source>
</evidence>
<dbReference type="Pfam" id="PF12833">
    <property type="entry name" value="HTH_18"/>
    <property type="match status" value="1"/>
</dbReference>
<dbReference type="Proteomes" id="UP000182276">
    <property type="component" value="Unassembled WGS sequence"/>
</dbReference>
<dbReference type="EMBL" id="FNHO01000002">
    <property type="protein sequence ID" value="SDM12191.1"/>
    <property type="molecule type" value="Genomic_DNA"/>
</dbReference>
<dbReference type="AlphaFoldDB" id="A0A8D3Y2Q0"/>
<dbReference type="EMBL" id="CP007511">
    <property type="protein sequence ID" value="AJE16158.1"/>
    <property type="molecule type" value="Genomic_DNA"/>
</dbReference>
<dbReference type="PANTHER" id="PTHR11019">
    <property type="entry name" value="HTH-TYPE TRANSCRIPTIONAL REGULATOR NIMR"/>
    <property type="match status" value="1"/>
</dbReference>
<dbReference type="InterPro" id="IPR018060">
    <property type="entry name" value="HTH_AraC"/>
</dbReference>
<dbReference type="InterPro" id="IPR018062">
    <property type="entry name" value="HTH_AraC-typ_CS"/>
</dbReference>
<dbReference type="SUPFAM" id="SSF46689">
    <property type="entry name" value="Homeodomain-like"/>
    <property type="match status" value="1"/>
</dbReference>
<dbReference type="Proteomes" id="UP000031271">
    <property type="component" value="Chromosome"/>
</dbReference>
<protein>
    <submittedName>
        <fullName evidence="5 6">DNA-binding protein</fullName>
    </submittedName>
</protein>
<dbReference type="GO" id="GO:0043565">
    <property type="term" value="F:sequence-specific DNA binding"/>
    <property type="evidence" value="ECO:0007669"/>
    <property type="project" value="InterPro"/>
</dbReference>
<sequence length="247" mass="27299">MLPSHLLMWPDMLLYFGPLRHLDRRVNGAAVLMVGLYRPLVLQLAGTALPCRAVVVPAGVAHAVDAQGGVLAKLFVERDSGLYGRFVQRFAWRPGQCALPLHDPVLIDTLTALYEEAPSKEQTRQTLLALMPAASDAAAAGRLTPVFELLRQEGDVNHALAQAASLVHLSPSRMAHLFRAETGMSYRGFRIWKRLLLAAEHLQRTDCLTRAAVDAGFADASHFSNCYKRYIGATPAQVFRSLQRFER</sequence>
<dbReference type="GeneID" id="77261084"/>
<reference evidence="7" key="1">
    <citation type="submission" date="2014-03" db="EMBL/GenBank/DDBJ databases">
        <title>Complete genome of Pseudomonas balearica DSM 6083T, a sewage water isolate from an enrichment with 2-methylnaphthalene.</title>
        <authorList>
            <person name="Salva-Serra F."/>
            <person name="Jaen-Luchoro D."/>
            <person name="Busquets A."/>
            <person name="Pena A."/>
            <person name="Gomila M."/>
            <person name="Bosch R."/>
            <person name="Nogales B."/>
            <person name="Garcia-Valdes E."/>
            <person name="Lalucat J."/>
            <person name="Bennasar A."/>
        </authorList>
    </citation>
    <scope>NUCLEOTIDE SEQUENCE [LARGE SCALE GENOMIC DNA]</scope>
    <source>
        <strain evidence="7">DSM 6083</strain>
    </source>
</reference>
<dbReference type="PROSITE" id="PS01124">
    <property type="entry name" value="HTH_ARAC_FAMILY_2"/>
    <property type="match status" value="1"/>
</dbReference>
<keyword evidence="3" id="KW-0804">Transcription</keyword>
<proteinExistence type="predicted"/>
<evidence type="ECO:0000256" key="1">
    <source>
        <dbReference type="ARBA" id="ARBA00023015"/>
    </source>
</evidence>
<organism evidence="5 7">
    <name type="scientific">Stutzerimonas balearica DSM 6083</name>
    <dbReference type="NCBI Taxonomy" id="1123016"/>
    <lineage>
        <taxon>Bacteria</taxon>
        <taxon>Pseudomonadati</taxon>
        <taxon>Pseudomonadota</taxon>
        <taxon>Gammaproteobacteria</taxon>
        <taxon>Pseudomonadales</taxon>
        <taxon>Pseudomonadaceae</taxon>
        <taxon>Stutzerimonas</taxon>
    </lineage>
</organism>
<keyword evidence="1" id="KW-0805">Transcription regulation</keyword>
<accession>A0A8D3Y2Q0</accession>
<evidence type="ECO:0000313" key="7">
    <source>
        <dbReference type="Proteomes" id="UP000031271"/>
    </source>
</evidence>
<evidence type="ECO:0000313" key="6">
    <source>
        <dbReference type="EMBL" id="SDM12191.1"/>
    </source>
</evidence>
<dbReference type="GO" id="GO:0003700">
    <property type="term" value="F:DNA-binding transcription factor activity"/>
    <property type="evidence" value="ECO:0007669"/>
    <property type="project" value="InterPro"/>
</dbReference>
<name>A0A8D3Y2Q0_9GAMM</name>
<evidence type="ECO:0000313" key="8">
    <source>
        <dbReference type="Proteomes" id="UP000182276"/>
    </source>
</evidence>
<dbReference type="PROSITE" id="PS00041">
    <property type="entry name" value="HTH_ARAC_FAMILY_1"/>
    <property type="match status" value="1"/>
</dbReference>
<keyword evidence="8" id="KW-1185">Reference proteome</keyword>
<dbReference type="KEGG" id="pbm:CL52_14370"/>
<evidence type="ECO:0000256" key="2">
    <source>
        <dbReference type="ARBA" id="ARBA00023125"/>
    </source>
</evidence>
<keyword evidence="2 5" id="KW-0238">DNA-binding</keyword>
<reference evidence="6 8" key="2">
    <citation type="submission" date="2016-10" db="EMBL/GenBank/DDBJ databases">
        <authorList>
            <person name="Varghese N."/>
            <person name="Submissions S."/>
        </authorList>
    </citation>
    <scope>NUCLEOTIDE SEQUENCE [LARGE SCALE GENOMIC DNA]</scope>
    <source>
        <strain evidence="6 8">DSM 6083</strain>
    </source>
</reference>
<dbReference type="GO" id="GO:0009893">
    <property type="term" value="P:positive regulation of metabolic process"/>
    <property type="evidence" value="ECO:0007669"/>
    <property type="project" value="UniProtKB-ARBA"/>
</dbReference>
<reference evidence="5 7" key="3">
    <citation type="journal article" name="Genome Announc.">
        <title>Complete Genome Sequence of Pseudomonas balearica DSM 6083T.</title>
        <authorList>
            <person name="Bennasar-Figueras A."/>
            <person name="Salva-Serra F."/>
            <person name="Jaen-Luchoro D."/>
            <person name="Segui C."/>
            <person name="Aliaga F."/>
            <person name="Busquets A."/>
            <person name="Gomila M."/>
            <person name="Moore E.R."/>
            <person name="Lalucat J."/>
        </authorList>
    </citation>
    <scope>NUCLEOTIDE SEQUENCE [LARGE SCALE GENOMIC DNA]</scope>
    <source>
        <strain evidence="7">DSM 6083</strain>
        <strain evidence="5">DSM6083</strain>
    </source>
</reference>
<dbReference type="PANTHER" id="PTHR11019:SF199">
    <property type="entry name" value="HTH-TYPE TRANSCRIPTIONAL REGULATOR NIMR"/>
    <property type="match status" value="1"/>
</dbReference>
<gene>
    <name evidence="5" type="ORF">CL52_14370</name>
    <name evidence="6" type="ORF">SAMN05660875_102355</name>
</gene>
<evidence type="ECO:0000313" key="5">
    <source>
        <dbReference type="EMBL" id="AJE16158.1"/>
    </source>
</evidence>
<feature type="domain" description="HTH araC/xylS-type" evidence="4">
    <location>
        <begin position="144"/>
        <end position="241"/>
    </location>
</feature>
<dbReference type="Gene3D" id="1.10.10.60">
    <property type="entry name" value="Homeodomain-like"/>
    <property type="match status" value="1"/>
</dbReference>
<dbReference type="RefSeq" id="WP_043221392.1">
    <property type="nucleotide sequence ID" value="NZ_CP007511.1"/>
</dbReference>
<dbReference type="InterPro" id="IPR009057">
    <property type="entry name" value="Homeodomain-like_sf"/>
</dbReference>
<dbReference type="SMART" id="SM00342">
    <property type="entry name" value="HTH_ARAC"/>
    <property type="match status" value="1"/>
</dbReference>
<evidence type="ECO:0000259" key="4">
    <source>
        <dbReference type="PROSITE" id="PS01124"/>
    </source>
</evidence>